<dbReference type="InterPro" id="IPR015424">
    <property type="entry name" value="PyrdxlP-dep_Trfase"/>
</dbReference>
<dbReference type="EMBL" id="RCIY01000106">
    <property type="protein sequence ID" value="TGG76225.1"/>
    <property type="molecule type" value="Genomic_DNA"/>
</dbReference>
<dbReference type="AlphaFoldDB" id="A0A6C1BWM5"/>
<name>A0A6C1BWM5_9ACTN</name>
<dbReference type="InterPro" id="IPR015422">
    <property type="entry name" value="PyrdxlP-dep_Trfase_small"/>
</dbReference>
<dbReference type="CDD" id="cd00616">
    <property type="entry name" value="AHBA_syn"/>
    <property type="match status" value="1"/>
</dbReference>
<dbReference type="GO" id="GO:0030170">
    <property type="term" value="F:pyridoxal phosphate binding"/>
    <property type="evidence" value="ECO:0007669"/>
    <property type="project" value="TreeGrafter"/>
</dbReference>
<reference evidence="4 5" key="1">
    <citation type="submission" date="2018-10" db="EMBL/GenBank/DDBJ databases">
        <title>Isolation of pseudouridimycin from Streptomyces albus DSM 40763.</title>
        <authorList>
            <person name="Rosenqvist P."/>
            <person name="Metsae-Ketelae M."/>
            <person name="Virta P."/>
        </authorList>
    </citation>
    <scope>NUCLEOTIDE SEQUENCE [LARGE SCALE GENOMIC DNA]</scope>
    <source>
        <strain evidence="4 5">DSM 40763</strain>
    </source>
</reference>
<evidence type="ECO:0000313" key="5">
    <source>
        <dbReference type="Proteomes" id="UP000298111"/>
    </source>
</evidence>
<comment type="similarity">
    <text evidence="2 3">Belongs to the DegT/DnrJ/EryC1 family.</text>
</comment>
<dbReference type="InterPro" id="IPR000653">
    <property type="entry name" value="DegT/StrS_aminotransferase"/>
</dbReference>
<dbReference type="Pfam" id="PF01041">
    <property type="entry name" value="DegT_DnrJ_EryC1"/>
    <property type="match status" value="1"/>
</dbReference>
<accession>A0A6C1BWM5</accession>
<evidence type="ECO:0000256" key="3">
    <source>
        <dbReference type="RuleBase" id="RU004508"/>
    </source>
</evidence>
<evidence type="ECO:0000256" key="2">
    <source>
        <dbReference type="ARBA" id="ARBA00037999"/>
    </source>
</evidence>
<dbReference type="RefSeq" id="WP_106963586.1">
    <property type="nucleotide sequence ID" value="NZ_BBQG01000024.1"/>
</dbReference>
<dbReference type="SUPFAM" id="SSF53383">
    <property type="entry name" value="PLP-dependent transferases"/>
    <property type="match status" value="1"/>
</dbReference>
<protein>
    <submittedName>
        <fullName evidence="4">Aminotransferase class I/II-fold pyridoxal phosphate-dependent enzyme</fullName>
    </submittedName>
</protein>
<keyword evidence="4" id="KW-0808">Transferase</keyword>
<dbReference type="PANTHER" id="PTHR30244">
    <property type="entry name" value="TRANSAMINASE"/>
    <property type="match status" value="1"/>
</dbReference>
<keyword evidence="4" id="KW-0032">Aminotransferase</keyword>
<dbReference type="GeneID" id="75185323"/>
<keyword evidence="1 3" id="KW-0663">Pyridoxal phosphate</keyword>
<proteinExistence type="inferred from homology"/>
<evidence type="ECO:0000256" key="1">
    <source>
        <dbReference type="ARBA" id="ARBA00022898"/>
    </source>
</evidence>
<sequence>MTKRGTEDLALFGGPPAFLRNRRVGRPNQGDRERFWERMNRALDNEWLSNMGPLHDEFEERVAQLAGVRHCVSLCNATVGLQLLVADLVPGAEPGDEVIVPALTFPATAHAVRWLGLRPVVCDVDPVTGLIDPDQVEARIGPRVRAILGVHLWGQPCDVRRLEKIAESHGLRLYFDAAPALGCTHESTPIGGFGDAEVFSFHATKVVNSFEGGAIVTDDDALAERARKARNFGIGAGGRVEQLGTNGKLNEACAAMGLTSLDALADTVAHNRANYEAYLSALDGIPGVRAVRYDPRHRNNHHYMMVTVDERAAGLHRDALLDLLRAENILAQPYFSQAIHRMWQYGEESAASVPGGFPHAETLCEQLLALPTGPGVSTADIEVISEVVRAAVAHGPEVTARRAGLAGTTGDAHPAGAAGE</sequence>
<dbReference type="InterPro" id="IPR015421">
    <property type="entry name" value="PyrdxlP-dep_Trfase_major"/>
</dbReference>
<evidence type="ECO:0000313" key="4">
    <source>
        <dbReference type="EMBL" id="TGG76225.1"/>
    </source>
</evidence>
<dbReference type="Gene3D" id="3.40.640.10">
    <property type="entry name" value="Type I PLP-dependent aspartate aminotransferase-like (Major domain)"/>
    <property type="match status" value="1"/>
</dbReference>
<comment type="caution">
    <text evidence="4">The sequence shown here is derived from an EMBL/GenBank/DDBJ whole genome shotgun (WGS) entry which is preliminary data.</text>
</comment>
<dbReference type="Proteomes" id="UP000298111">
    <property type="component" value="Unassembled WGS sequence"/>
</dbReference>
<dbReference type="GO" id="GO:0008483">
    <property type="term" value="F:transaminase activity"/>
    <property type="evidence" value="ECO:0007669"/>
    <property type="project" value="UniProtKB-KW"/>
</dbReference>
<dbReference type="Gene3D" id="3.90.1150.10">
    <property type="entry name" value="Aspartate Aminotransferase, domain 1"/>
    <property type="match status" value="1"/>
</dbReference>
<organism evidence="4 5">
    <name type="scientific">Streptomyces albus</name>
    <dbReference type="NCBI Taxonomy" id="1888"/>
    <lineage>
        <taxon>Bacteria</taxon>
        <taxon>Bacillati</taxon>
        <taxon>Actinomycetota</taxon>
        <taxon>Actinomycetes</taxon>
        <taxon>Kitasatosporales</taxon>
        <taxon>Streptomycetaceae</taxon>
        <taxon>Streptomyces</taxon>
    </lineage>
</organism>
<dbReference type="GO" id="GO:0000271">
    <property type="term" value="P:polysaccharide biosynthetic process"/>
    <property type="evidence" value="ECO:0007669"/>
    <property type="project" value="TreeGrafter"/>
</dbReference>
<gene>
    <name evidence="4" type="ORF">D8771_29875</name>
</gene>
<dbReference type="PIRSF" id="PIRSF000390">
    <property type="entry name" value="PLP_StrS"/>
    <property type="match status" value="1"/>
</dbReference>
<dbReference type="PANTHER" id="PTHR30244:SF9">
    <property type="entry name" value="PROTEIN RV3402C"/>
    <property type="match status" value="1"/>
</dbReference>